<keyword evidence="2" id="KW-0472">Membrane</keyword>
<dbReference type="RefSeq" id="WP_317834172.1">
    <property type="nucleotide sequence ID" value="NZ_CP136920.1"/>
</dbReference>
<accession>A0AAQ3QVJ8</accession>
<sequence>MNRPPKKKKQHEGDLSRDPRFDQKDLEEAPDLAKQDDRNLVGVDEAFKDADVEDKVWLFWQKNGKSMIAGGVVALIAVLAVQGYRVYENKALEAMKAEYQAAEGEEATLLSFGEANASATLGAFALLESADAKYVEENYAEAGKLYAQASTGLSGTAFGARAELGQAMASIKSGDTAAGSSELTRIAGDATLIGSIRGEAAFNLVLLALQNNDFEVAKQRLVELESIEDAPIWAQQAKMMRENVPELADTPEKETPADTEATES</sequence>
<evidence type="ECO:0000256" key="1">
    <source>
        <dbReference type="SAM" id="MobiDB-lite"/>
    </source>
</evidence>
<evidence type="ECO:0000313" key="4">
    <source>
        <dbReference type="EMBL" id="WOO41688.1"/>
    </source>
</evidence>
<dbReference type="AlphaFoldDB" id="A0AAQ3QVJ8"/>
<dbReference type="InterPro" id="IPR018704">
    <property type="entry name" value="SecYEG/CpoB_TPR"/>
</dbReference>
<dbReference type="Proteomes" id="UP001304300">
    <property type="component" value="Chromosome"/>
</dbReference>
<feature type="compositionally biased region" description="Basic and acidic residues" evidence="1">
    <location>
        <begin position="11"/>
        <end position="35"/>
    </location>
</feature>
<dbReference type="KEGG" id="puo:RZN69_01210"/>
<keyword evidence="2" id="KW-0812">Transmembrane</keyword>
<keyword evidence="5" id="KW-1185">Reference proteome</keyword>
<evidence type="ECO:0000313" key="5">
    <source>
        <dbReference type="Proteomes" id="UP001304300"/>
    </source>
</evidence>
<dbReference type="Pfam" id="PF09976">
    <property type="entry name" value="TPR_21"/>
    <property type="match status" value="1"/>
</dbReference>
<dbReference type="EMBL" id="CP136920">
    <property type="protein sequence ID" value="WOO41688.1"/>
    <property type="molecule type" value="Genomic_DNA"/>
</dbReference>
<feature type="compositionally biased region" description="Basic residues" evidence="1">
    <location>
        <begin position="1"/>
        <end position="10"/>
    </location>
</feature>
<name>A0AAQ3QVJ8_9BACT</name>
<evidence type="ECO:0000256" key="2">
    <source>
        <dbReference type="SAM" id="Phobius"/>
    </source>
</evidence>
<reference evidence="4 5" key="1">
    <citation type="submission" date="2023-10" db="EMBL/GenBank/DDBJ databases">
        <title>Rubellicoccus peritrichatus gen. nov., sp. nov., isolated from an algae of coral reef tank.</title>
        <authorList>
            <person name="Luo J."/>
        </authorList>
    </citation>
    <scope>NUCLEOTIDE SEQUENCE [LARGE SCALE GENOMIC DNA]</scope>
    <source>
        <strain evidence="4 5">CR14</strain>
    </source>
</reference>
<evidence type="ECO:0000259" key="3">
    <source>
        <dbReference type="Pfam" id="PF09976"/>
    </source>
</evidence>
<feature type="region of interest" description="Disordered" evidence="1">
    <location>
        <begin position="1"/>
        <end position="35"/>
    </location>
</feature>
<feature type="domain" description="Ancillary SecYEG translocon subunit/Cell division coordinator CpoB TPR" evidence="3">
    <location>
        <begin position="59"/>
        <end position="221"/>
    </location>
</feature>
<organism evidence="4 5">
    <name type="scientific">Rubellicoccus peritrichatus</name>
    <dbReference type="NCBI Taxonomy" id="3080537"/>
    <lineage>
        <taxon>Bacteria</taxon>
        <taxon>Pseudomonadati</taxon>
        <taxon>Verrucomicrobiota</taxon>
        <taxon>Opitutia</taxon>
        <taxon>Puniceicoccales</taxon>
        <taxon>Cerasicoccaceae</taxon>
        <taxon>Rubellicoccus</taxon>
    </lineage>
</organism>
<feature type="transmembrane region" description="Helical" evidence="2">
    <location>
        <begin position="67"/>
        <end position="87"/>
    </location>
</feature>
<feature type="region of interest" description="Disordered" evidence="1">
    <location>
        <begin position="245"/>
        <end position="264"/>
    </location>
</feature>
<proteinExistence type="predicted"/>
<keyword evidence="2" id="KW-1133">Transmembrane helix</keyword>
<gene>
    <name evidence="4" type="ORF">RZN69_01210</name>
</gene>
<feature type="compositionally biased region" description="Basic and acidic residues" evidence="1">
    <location>
        <begin position="245"/>
        <end position="256"/>
    </location>
</feature>
<protein>
    <submittedName>
        <fullName evidence="4">Tetratricopeptide repeat protein</fullName>
    </submittedName>
</protein>